<feature type="region of interest" description="Disordered" evidence="1">
    <location>
        <begin position="17"/>
        <end position="66"/>
    </location>
</feature>
<feature type="transmembrane region" description="Helical" evidence="2">
    <location>
        <begin position="111"/>
        <end position="133"/>
    </location>
</feature>
<reference evidence="3" key="1">
    <citation type="submission" date="2015-06" db="UniProtKB">
        <authorList>
            <consortium name="EnsemblPlants"/>
        </authorList>
    </citation>
    <scope>IDENTIFICATION</scope>
</reference>
<feature type="transmembrane region" description="Helical" evidence="2">
    <location>
        <begin position="77"/>
        <end position="99"/>
    </location>
</feature>
<sequence length="137" mass="15119">MNQGDDRHVVDIQLGCIGSGASEPSGTDHPSAVAAKEAKETHDGGDSRPRNDTGEQWYHGDTAPYSPKEKTRRRYTLWFYFVVFYGGAIVIGGVLGNSFAKAMKGKAMKVLGYALGQCITVPIVSFLWCPFTWRWDD</sequence>
<organism evidence="3">
    <name type="scientific">Aegilops tauschii</name>
    <name type="common">Tausch's goatgrass</name>
    <name type="synonym">Aegilops squarrosa</name>
    <dbReference type="NCBI Taxonomy" id="37682"/>
    <lineage>
        <taxon>Eukaryota</taxon>
        <taxon>Viridiplantae</taxon>
        <taxon>Streptophyta</taxon>
        <taxon>Embryophyta</taxon>
        <taxon>Tracheophyta</taxon>
        <taxon>Spermatophyta</taxon>
        <taxon>Magnoliopsida</taxon>
        <taxon>Liliopsida</taxon>
        <taxon>Poales</taxon>
        <taxon>Poaceae</taxon>
        <taxon>BOP clade</taxon>
        <taxon>Pooideae</taxon>
        <taxon>Triticodae</taxon>
        <taxon>Triticeae</taxon>
        <taxon>Triticinae</taxon>
        <taxon>Aegilops</taxon>
    </lineage>
</organism>
<protein>
    <submittedName>
        <fullName evidence="3">Uncharacterized protein</fullName>
    </submittedName>
</protein>
<evidence type="ECO:0000256" key="2">
    <source>
        <dbReference type="SAM" id="Phobius"/>
    </source>
</evidence>
<evidence type="ECO:0000313" key="3">
    <source>
        <dbReference type="EnsemblPlants" id="EMT23483"/>
    </source>
</evidence>
<keyword evidence="2" id="KW-1133">Transmembrane helix</keyword>
<dbReference type="EnsemblPlants" id="EMT23483">
    <property type="protein sequence ID" value="EMT23483"/>
    <property type="gene ID" value="F775_23731"/>
</dbReference>
<keyword evidence="2" id="KW-0472">Membrane</keyword>
<proteinExistence type="predicted"/>
<dbReference type="AlphaFoldDB" id="M8BNT1"/>
<evidence type="ECO:0000256" key="1">
    <source>
        <dbReference type="SAM" id="MobiDB-lite"/>
    </source>
</evidence>
<accession>M8BNT1</accession>
<feature type="compositionally biased region" description="Basic and acidic residues" evidence="1">
    <location>
        <begin position="36"/>
        <end position="53"/>
    </location>
</feature>
<name>M8BNT1_AEGTA</name>
<keyword evidence="2" id="KW-0812">Transmembrane</keyword>